<organism evidence="1 2">
    <name type="scientific">Thermostichus vulcanus str. 'Rupite'</name>
    <dbReference type="NCBI Taxonomy" id="2813851"/>
    <lineage>
        <taxon>Bacteria</taxon>
        <taxon>Bacillati</taxon>
        <taxon>Cyanobacteriota</taxon>
        <taxon>Cyanophyceae</taxon>
        <taxon>Thermostichales</taxon>
        <taxon>Thermostichaceae</taxon>
        <taxon>Thermostichus</taxon>
    </lineage>
</organism>
<protein>
    <submittedName>
        <fullName evidence="1">Uncharacterized protein</fullName>
    </submittedName>
</protein>
<proteinExistence type="predicted"/>
<evidence type="ECO:0000313" key="1">
    <source>
        <dbReference type="EMBL" id="MCJ2543802.1"/>
    </source>
</evidence>
<dbReference type="Proteomes" id="UP000830835">
    <property type="component" value="Unassembled WGS sequence"/>
</dbReference>
<comment type="caution">
    <text evidence="1">The sequence shown here is derived from an EMBL/GenBank/DDBJ whole genome shotgun (WGS) entry which is preliminary data.</text>
</comment>
<dbReference type="EMBL" id="JAFIRA010000037">
    <property type="protein sequence ID" value="MCJ2543802.1"/>
    <property type="molecule type" value="Genomic_DNA"/>
</dbReference>
<name>A0ABT0CDE4_THEVL</name>
<sequence length="182" mass="20155">MSTQSASDTLGLPEMQLAAVPVQITCDGSDLDWSQALVIEGNRSAEEGLQDWLCFQGLRVNQELGNILRWEERPLRASRIRFFVSNVAWRYGFSFSTGIKSPLGKGIPTPDGWRYPGLCRYGIVLFQPNAQLVVHQVQEASPEQPQEVELDPSLDIAFNVNDAKGSYGDNSGSFDVYVQVVS</sequence>
<accession>A0ABT0CDE4</accession>
<gene>
    <name evidence="1" type="ORF">JX360_12965</name>
</gene>
<reference evidence="1" key="1">
    <citation type="submission" date="2021-02" db="EMBL/GenBank/DDBJ databases">
        <title>The CRISPR/cas machinery reduction and long-range gene transfer in the hot spring cyanobacterium Synechococcus.</title>
        <authorList>
            <person name="Dvorak P."/>
            <person name="Jahodarova E."/>
            <person name="Hasler P."/>
            <person name="Poulickova A."/>
        </authorList>
    </citation>
    <scope>NUCLEOTIDE SEQUENCE</scope>
    <source>
        <strain evidence="1">Rupite</strain>
    </source>
</reference>
<evidence type="ECO:0000313" key="2">
    <source>
        <dbReference type="Proteomes" id="UP000830835"/>
    </source>
</evidence>
<dbReference type="RefSeq" id="WP_244351670.1">
    <property type="nucleotide sequence ID" value="NZ_JAFIRA010000037.1"/>
</dbReference>
<keyword evidence="2" id="KW-1185">Reference proteome</keyword>